<name>A0A9K3GMI4_9EUKA</name>
<gene>
    <name evidence="2" type="ORF">KIPB_009997</name>
</gene>
<feature type="domain" description="PDK1-type PH" evidence="1">
    <location>
        <begin position="52"/>
        <end position="147"/>
    </location>
</feature>
<feature type="non-terminal residue" evidence="2">
    <location>
        <position position="1"/>
    </location>
</feature>
<evidence type="ECO:0000313" key="2">
    <source>
        <dbReference type="EMBL" id="GIQ87866.1"/>
    </source>
</evidence>
<organism evidence="2 3">
    <name type="scientific">Kipferlia bialata</name>
    <dbReference type="NCBI Taxonomy" id="797122"/>
    <lineage>
        <taxon>Eukaryota</taxon>
        <taxon>Metamonada</taxon>
        <taxon>Carpediemonas-like organisms</taxon>
        <taxon>Kipferlia</taxon>
    </lineage>
</organism>
<keyword evidence="3" id="KW-1185">Reference proteome</keyword>
<proteinExistence type="predicted"/>
<dbReference type="OrthoDB" id="347657at2759"/>
<evidence type="ECO:0000259" key="1">
    <source>
        <dbReference type="Pfam" id="PF14593"/>
    </source>
</evidence>
<dbReference type="Pfam" id="PF14593">
    <property type="entry name" value="PH_3"/>
    <property type="match status" value="1"/>
</dbReference>
<dbReference type="EMBL" id="BDIP01003568">
    <property type="protein sequence ID" value="GIQ87866.1"/>
    <property type="molecule type" value="Genomic_DNA"/>
</dbReference>
<protein>
    <recommendedName>
        <fullName evidence="1">PDK1-type PH domain-containing protein</fullName>
    </recommendedName>
</protein>
<comment type="caution">
    <text evidence="2">The sequence shown here is derived from an EMBL/GenBank/DDBJ whole genome shotgun (WGS) entry which is preliminary data.</text>
</comment>
<accession>A0A9K3GMI4</accession>
<feature type="non-terminal residue" evidence="2">
    <location>
        <position position="229"/>
    </location>
</feature>
<dbReference type="Proteomes" id="UP000265618">
    <property type="component" value="Unassembled WGS sequence"/>
</dbReference>
<evidence type="ECO:0000313" key="3">
    <source>
        <dbReference type="Proteomes" id="UP000265618"/>
    </source>
</evidence>
<dbReference type="AlphaFoldDB" id="A0A9K3GMI4"/>
<dbReference type="Gene3D" id="2.30.29.30">
    <property type="entry name" value="Pleckstrin-homology domain (PH domain)/Phosphotyrosine-binding domain (PTB)"/>
    <property type="match status" value="1"/>
</dbReference>
<dbReference type="InterPro" id="IPR033931">
    <property type="entry name" value="PDK1-typ_PH"/>
</dbReference>
<dbReference type="InterPro" id="IPR011993">
    <property type="entry name" value="PH-like_dom_sf"/>
</dbReference>
<dbReference type="SUPFAM" id="SSF50729">
    <property type="entry name" value="PH domain-like"/>
    <property type="match status" value="1"/>
</dbReference>
<reference evidence="2 3" key="1">
    <citation type="journal article" date="2018" name="PLoS ONE">
        <title>The draft genome of Kipferlia bialata reveals reductive genome evolution in fornicate parasites.</title>
        <authorList>
            <person name="Tanifuji G."/>
            <person name="Takabayashi S."/>
            <person name="Kume K."/>
            <person name="Takagi M."/>
            <person name="Nakayama T."/>
            <person name="Kamikawa R."/>
            <person name="Inagaki Y."/>
            <person name="Hashimoto T."/>
        </authorList>
    </citation>
    <scope>NUCLEOTIDE SEQUENCE [LARGE SCALE GENOMIC DNA]</scope>
    <source>
        <strain evidence="2">NY0173</strain>
    </source>
</reference>
<sequence>TLPPFPIAQVLTDLTANRQARLHGCEPHDTPVPPLAYHSNDNVMQSNKFGRVRRFLLPSESIVFISKVTKRVRFRAPRERVLILTDFPRLPYADPLSETQRGEVMWTSDLRVRRPAPRHFHIETPERVFRLETDEEIVDQWIEALHDAFIGRVTPMANPASMTLDPRWRAQAVKVQLLTERLRLVGGVDLNATGSFIDLIEAAKEREEILEKDPDAATAPVCEDIPDAT</sequence>